<dbReference type="OrthoDB" id="9777257at2"/>
<dbReference type="RefSeq" id="WP_109245784.1">
    <property type="nucleotide sequence ID" value="NZ_BFFO01000005.1"/>
</dbReference>
<gene>
    <name evidence="2" type="ORF">NtB2_00939</name>
</gene>
<dbReference type="EMBL" id="BFFO01000005">
    <property type="protein sequence ID" value="GBG96815.1"/>
    <property type="molecule type" value="Genomic_DNA"/>
</dbReference>
<name>A0A2R5HHI6_9LACT</name>
<dbReference type="InterPro" id="IPR029063">
    <property type="entry name" value="SAM-dependent_MTases_sf"/>
</dbReference>
<dbReference type="GO" id="GO:0003676">
    <property type="term" value="F:nucleic acid binding"/>
    <property type="evidence" value="ECO:0007669"/>
    <property type="project" value="InterPro"/>
</dbReference>
<dbReference type="Proteomes" id="UP000245021">
    <property type="component" value="Unassembled WGS sequence"/>
</dbReference>
<evidence type="ECO:0000313" key="2">
    <source>
        <dbReference type="EMBL" id="GBG96815.1"/>
    </source>
</evidence>
<evidence type="ECO:0000259" key="1">
    <source>
        <dbReference type="Pfam" id="PF05175"/>
    </source>
</evidence>
<protein>
    <submittedName>
        <fullName evidence="2">Methyltransferase</fullName>
    </submittedName>
</protein>
<dbReference type="GO" id="GO:0008170">
    <property type="term" value="F:N-methyltransferase activity"/>
    <property type="evidence" value="ECO:0007669"/>
    <property type="project" value="UniProtKB-ARBA"/>
</dbReference>
<feature type="domain" description="Methyltransferase small" evidence="1">
    <location>
        <begin position="35"/>
        <end position="132"/>
    </location>
</feature>
<dbReference type="Gene3D" id="3.40.50.150">
    <property type="entry name" value="Vaccinia Virus protein VP39"/>
    <property type="match status" value="1"/>
</dbReference>
<dbReference type="InterPro" id="IPR007848">
    <property type="entry name" value="Small_mtfrase_dom"/>
</dbReference>
<dbReference type="GO" id="GO:0032259">
    <property type="term" value="P:methylation"/>
    <property type="evidence" value="ECO:0007669"/>
    <property type="project" value="UniProtKB-KW"/>
</dbReference>
<dbReference type="InterPro" id="IPR050210">
    <property type="entry name" value="tRNA_Adenine-N(6)_MTase"/>
</dbReference>
<keyword evidence="3" id="KW-1185">Reference proteome</keyword>
<accession>A0A2R5HHI6</accession>
<evidence type="ECO:0000313" key="3">
    <source>
        <dbReference type="Proteomes" id="UP000245021"/>
    </source>
</evidence>
<reference evidence="2 3" key="1">
    <citation type="journal article" date="2018" name="Genome Announc.">
        <title>Draft Genome Sequence of Lactococcus sp. Strain NtB2 (JCM 32569), Isolated from the Gut of the Higher Termite Nasutitermes takasagoensis.</title>
        <authorList>
            <person name="Noda S."/>
            <person name="Aihara C."/>
            <person name="Yuki M."/>
            <person name="Ohkuma M."/>
        </authorList>
    </citation>
    <scope>NUCLEOTIDE SEQUENCE [LARGE SCALE GENOMIC DNA]</scope>
    <source>
        <strain evidence="2 3">NtB2</strain>
    </source>
</reference>
<comment type="caution">
    <text evidence="2">The sequence shown here is derived from an EMBL/GenBank/DDBJ whole genome shotgun (WGS) entry which is preliminary data.</text>
</comment>
<organism evidence="2 3">
    <name type="scientific">Lactococcus termiticola</name>
    <dbReference type="NCBI Taxonomy" id="2169526"/>
    <lineage>
        <taxon>Bacteria</taxon>
        <taxon>Bacillati</taxon>
        <taxon>Bacillota</taxon>
        <taxon>Bacilli</taxon>
        <taxon>Lactobacillales</taxon>
        <taxon>Streptococcaceae</taxon>
        <taxon>Lactococcus</taxon>
    </lineage>
</organism>
<dbReference type="PANTHER" id="PTHR47739:SF1">
    <property type="entry name" value="TRNA1(VAL) (ADENINE(37)-N6)-METHYLTRANSFERASE"/>
    <property type="match status" value="1"/>
</dbReference>
<proteinExistence type="predicted"/>
<dbReference type="AlphaFoldDB" id="A0A2R5HHI6"/>
<sequence length="250" mass="28200">MTNIELRSDERVDEIAASGIQIIQSREVFSFSIDAILLARFPQLPGAKGKIVDLCAGNGAVGLFAASKTKAHITSVEIQERLAEMAQRSVALNGLNEQFTIINDDLKNSMEHLQDSSTDLIFCNPPYFKVDEDSHINENHHYTLARHELTTNLDEIFSLGKRLLKTNGHFALVHRPERFFEIIDTMRAHNLQPKWIQFVYPKADQPANILLIDAIKDGKEGGEVFLPPLIIHESDGSYTKDVDEIYYGEH</sequence>
<dbReference type="SUPFAM" id="SSF53335">
    <property type="entry name" value="S-adenosyl-L-methionine-dependent methyltransferases"/>
    <property type="match status" value="1"/>
</dbReference>
<keyword evidence="2" id="KW-0489">Methyltransferase</keyword>
<dbReference type="InterPro" id="IPR002052">
    <property type="entry name" value="DNA_methylase_N6_adenine_CS"/>
</dbReference>
<dbReference type="Pfam" id="PF05175">
    <property type="entry name" value="MTS"/>
    <property type="match status" value="1"/>
</dbReference>
<dbReference type="GO" id="GO:0008757">
    <property type="term" value="F:S-adenosylmethionine-dependent methyltransferase activity"/>
    <property type="evidence" value="ECO:0007669"/>
    <property type="project" value="UniProtKB-ARBA"/>
</dbReference>
<dbReference type="CDD" id="cd02440">
    <property type="entry name" value="AdoMet_MTases"/>
    <property type="match status" value="1"/>
</dbReference>
<dbReference type="PANTHER" id="PTHR47739">
    <property type="entry name" value="TRNA1(VAL) (ADENINE(37)-N6)-METHYLTRANSFERASE"/>
    <property type="match status" value="1"/>
</dbReference>
<keyword evidence="2" id="KW-0808">Transferase</keyword>
<dbReference type="PROSITE" id="PS00092">
    <property type="entry name" value="N6_MTASE"/>
    <property type="match status" value="1"/>
</dbReference>